<dbReference type="Pfam" id="PF00010">
    <property type="entry name" value="HLH"/>
    <property type="match status" value="1"/>
</dbReference>
<dbReference type="KEGG" id="cvn:111104277"/>
<protein>
    <submittedName>
        <fullName evidence="8">Achaete-scute homolog 1b-like</fullName>
    </submittedName>
</protein>
<accession>A0A8B8AUC9</accession>
<dbReference type="GO" id="GO:0005634">
    <property type="term" value="C:nucleus"/>
    <property type="evidence" value="ECO:0007669"/>
    <property type="project" value="UniProtKB-SubCell"/>
</dbReference>
<dbReference type="GO" id="GO:0007399">
    <property type="term" value="P:nervous system development"/>
    <property type="evidence" value="ECO:0007669"/>
    <property type="project" value="UniProtKB-KW"/>
</dbReference>
<dbReference type="PANTHER" id="PTHR23349">
    <property type="entry name" value="BASIC HELIX-LOOP-HELIX TRANSCRIPTION FACTOR, TWIST"/>
    <property type="match status" value="1"/>
</dbReference>
<evidence type="ECO:0000256" key="1">
    <source>
        <dbReference type="ARBA" id="ARBA00004123"/>
    </source>
</evidence>
<dbReference type="CDD" id="cd19723">
    <property type="entry name" value="bHLH_TS_ASCL1_like"/>
    <property type="match status" value="1"/>
</dbReference>
<keyword evidence="7" id="KW-1185">Reference proteome</keyword>
<dbReference type="GeneID" id="111104277"/>
<feature type="region of interest" description="Disordered" evidence="5">
    <location>
        <begin position="187"/>
        <end position="212"/>
    </location>
</feature>
<dbReference type="SMART" id="SM00353">
    <property type="entry name" value="HLH"/>
    <property type="match status" value="1"/>
</dbReference>
<sequence length="248" mass="27505">MVASLEVRQFHTTVARRSITDSAMTTTLSLVPLHTLSTSTSNGIQMTTGPYILVRATLPTDTPAKRILKKPENVLSKEPEALRCKRRTDAQGLHNILPRPQPAAVARRNERERNRVKMVNMGFETLREHVPNGKKNKKMSKVDTLRAAVEYIKQLQTVLQGENMDTNCATNSSSAFNTIDFSAFSPSQSDLSHSHSADQLSPAPSMSSDAFSESFSSEERNFQIWVHGSPEFAGACFTLDLYLKPVLP</sequence>
<dbReference type="GO" id="GO:0000977">
    <property type="term" value="F:RNA polymerase II transcription regulatory region sequence-specific DNA binding"/>
    <property type="evidence" value="ECO:0007669"/>
    <property type="project" value="TreeGrafter"/>
</dbReference>
<dbReference type="GO" id="GO:0046983">
    <property type="term" value="F:protein dimerization activity"/>
    <property type="evidence" value="ECO:0007669"/>
    <property type="project" value="InterPro"/>
</dbReference>
<dbReference type="AlphaFoldDB" id="A0A8B8AUC9"/>
<dbReference type="RefSeq" id="XP_022293844.1">
    <property type="nucleotide sequence ID" value="XM_022438136.1"/>
</dbReference>
<dbReference type="FunFam" id="4.10.280.10:FF:000029">
    <property type="entry name" value="Achaete-scute family bHLH transcription factor 1"/>
    <property type="match status" value="1"/>
</dbReference>
<keyword evidence="2" id="KW-0524">Neurogenesis</keyword>
<keyword evidence="4" id="KW-0539">Nucleus</keyword>
<evidence type="ECO:0000256" key="2">
    <source>
        <dbReference type="ARBA" id="ARBA00022902"/>
    </source>
</evidence>
<evidence type="ECO:0000256" key="5">
    <source>
        <dbReference type="SAM" id="MobiDB-lite"/>
    </source>
</evidence>
<comment type="subcellular location">
    <subcellularLocation>
        <location evidence="1">Nucleus</location>
    </subcellularLocation>
</comment>
<proteinExistence type="predicted"/>
<feature type="domain" description="BHLH" evidence="6">
    <location>
        <begin position="103"/>
        <end position="155"/>
    </location>
</feature>
<evidence type="ECO:0000256" key="4">
    <source>
        <dbReference type="ARBA" id="ARBA00023242"/>
    </source>
</evidence>
<name>A0A8B8AUC9_CRAVI</name>
<dbReference type="InterPro" id="IPR036638">
    <property type="entry name" value="HLH_DNA-bd_sf"/>
</dbReference>
<dbReference type="SUPFAM" id="SSF47459">
    <property type="entry name" value="HLH, helix-loop-helix DNA-binding domain"/>
    <property type="match status" value="1"/>
</dbReference>
<dbReference type="Proteomes" id="UP000694844">
    <property type="component" value="Chromosome 7"/>
</dbReference>
<dbReference type="InterPro" id="IPR050283">
    <property type="entry name" value="E-box_TF_Regulators"/>
</dbReference>
<reference evidence="8" key="1">
    <citation type="submission" date="2025-08" db="UniProtKB">
        <authorList>
            <consortium name="RefSeq"/>
        </authorList>
    </citation>
    <scope>IDENTIFICATION</scope>
    <source>
        <tissue evidence="8">Whole sample</tissue>
    </source>
</reference>
<evidence type="ECO:0000313" key="8">
    <source>
        <dbReference type="RefSeq" id="XP_022293844.1"/>
    </source>
</evidence>
<dbReference type="PANTHER" id="PTHR23349:SF108">
    <property type="entry name" value="BHLH DOMAIN-CONTAINING PROTEIN"/>
    <property type="match status" value="1"/>
</dbReference>
<dbReference type="Gene3D" id="4.10.280.10">
    <property type="entry name" value="Helix-loop-helix DNA-binding domain"/>
    <property type="match status" value="1"/>
</dbReference>
<feature type="compositionally biased region" description="Low complexity" evidence="5">
    <location>
        <begin position="197"/>
        <end position="212"/>
    </location>
</feature>
<evidence type="ECO:0000256" key="3">
    <source>
        <dbReference type="ARBA" id="ARBA00023125"/>
    </source>
</evidence>
<keyword evidence="3" id="KW-0238">DNA-binding</keyword>
<evidence type="ECO:0000259" key="6">
    <source>
        <dbReference type="PROSITE" id="PS50888"/>
    </source>
</evidence>
<dbReference type="GO" id="GO:0000981">
    <property type="term" value="F:DNA-binding transcription factor activity, RNA polymerase II-specific"/>
    <property type="evidence" value="ECO:0007669"/>
    <property type="project" value="TreeGrafter"/>
</dbReference>
<dbReference type="InterPro" id="IPR011598">
    <property type="entry name" value="bHLH_dom"/>
</dbReference>
<dbReference type="PROSITE" id="PS50888">
    <property type="entry name" value="BHLH"/>
    <property type="match status" value="1"/>
</dbReference>
<dbReference type="OrthoDB" id="5976910at2759"/>
<evidence type="ECO:0000313" key="7">
    <source>
        <dbReference type="Proteomes" id="UP000694844"/>
    </source>
</evidence>
<gene>
    <name evidence="8" type="primary">LOC111104277</name>
</gene>
<organism evidence="7 8">
    <name type="scientific">Crassostrea virginica</name>
    <name type="common">Eastern oyster</name>
    <dbReference type="NCBI Taxonomy" id="6565"/>
    <lineage>
        <taxon>Eukaryota</taxon>
        <taxon>Metazoa</taxon>
        <taxon>Spiralia</taxon>
        <taxon>Lophotrochozoa</taxon>
        <taxon>Mollusca</taxon>
        <taxon>Bivalvia</taxon>
        <taxon>Autobranchia</taxon>
        <taxon>Pteriomorphia</taxon>
        <taxon>Ostreida</taxon>
        <taxon>Ostreoidea</taxon>
        <taxon>Ostreidae</taxon>
        <taxon>Crassostrea</taxon>
    </lineage>
</organism>